<reference evidence="12" key="2">
    <citation type="submission" date="2024-06" db="EMBL/GenBank/DDBJ databases">
        <authorList>
            <person name="Petrova K.O."/>
            <person name="Toshchakov S.V."/>
            <person name="Boltjanskaja Y.V."/>
            <person name="Kevbrin V."/>
        </authorList>
    </citation>
    <scope>NUCLEOTIDE SEQUENCE</scope>
    <source>
        <strain evidence="12">Z-910T</strain>
    </source>
</reference>
<dbReference type="EMBL" id="CP158367">
    <property type="protein sequence ID" value="XBX74979.1"/>
    <property type="molecule type" value="Genomic_DNA"/>
</dbReference>
<feature type="domain" description="GHMP kinase N-terminal" evidence="10">
    <location>
        <begin position="62"/>
        <end position="140"/>
    </location>
</feature>
<evidence type="ECO:0000259" key="10">
    <source>
        <dbReference type="Pfam" id="PF00288"/>
    </source>
</evidence>
<evidence type="ECO:0000256" key="4">
    <source>
        <dbReference type="ARBA" id="ARBA00022679"/>
    </source>
</evidence>
<dbReference type="AlphaFoldDB" id="A0AAU7VLN6"/>
<dbReference type="HAMAP" id="MF_00061">
    <property type="entry name" value="IspE"/>
    <property type="match status" value="1"/>
</dbReference>
<evidence type="ECO:0000256" key="5">
    <source>
        <dbReference type="ARBA" id="ARBA00022741"/>
    </source>
</evidence>
<dbReference type="GO" id="GO:0016114">
    <property type="term" value="P:terpenoid biosynthetic process"/>
    <property type="evidence" value="ECO:0007669"/>
    <property type="project" value="UniProtKB-UniRule"/>
</dbReference>
<dbReference type="Gene3D" id="3.30.70.890">
    <property type="entry name" value="GHMP kinase, C-terminal domain"/>
    <property type="match status" value="1"/>
</dbReference>
<feature type="binding site" evidence="9">
    <location>
        <begin position="90"/>
        <end position="100"/>
    </location>
    <ligand>
        <name>ATP</name>
        <dbReference type="ChEBI" id="CHEBI:30616"/>
    </ligand>
</feature>
<protein>
    <recommendedName>
        <fullName evidence="3 9">4-diphosphocytidyl-2-C-methyl-D-erythritol kinase</fullName>
        <shortName evidence="9">CMK</shortName>
        <ecNumber evidence="2 9">2.7.1.148</ecNumber>
    </recommendedName>
    <alternativeName>
        <fullName evidence="8 9">4-(cytidine-5'-diphospho)-2-C-methyl-D-erythritol kinase</fullName>
    </alternativeName>
</protein>
<dbReference type="Pfam" id="PF00288">
    <property type="entry name" value="GHMP_kinases_N"/>
    <property type="match status" value="1"/>
</dbReference>
<dbReference type="InterPro" id="IPR013750">
    <property type="entry name" value="GHMP_kinase_C_dom"/>
</dbReference>
<comment type="function">
    <text evidence="9">Catalyzes the phosphorylation of the position 2 hydroxy group of 4-diphosphocytidyl-2C-methyl-D-erythritol.</text>
</comment>
<dbReference type="InterPro" id="IPR020568">
    <property type="entry name" value="Ribosomal_Su5_D2-typ_SF"/>
</dbReference>
<evidence type="ECO:0000256" key="1">
    <source>
        <dbReference type="ARBA" id="ARBA00009684"/>
    </source>
</evidence>
<dbReference type="SUPFAM" id="SSF54211">
    <property type="entry name" value="Ribosomal protein S5 domain 2-like"/>
    <property type="match status" value="1"/>
</dbReference>
<dbReference type="RefSeq" id="WP_350343726.1">
    <property type="nucleotide sequence ID" value="NZ_CP158367.1"/>
</dbReference>
<feature type="active site" evidence="9">
    <location>
        <position position="8"/>
    </location>
</feature>
<dbReference type="InterPro" id="IPR004424">
    <property type="entry name" value="IspE"/>
</dbReference>
<keyword evidence="4 9" id="KW-0808">Transferase</keyword>
<dbReference type="GO" id="GO:0005524">
    <property type="term" value="F:ATP binding"/>
    <property type="evidence" value="ECO:0007669"/>
    <property type="project" value="UniProtKB-UniRule"/>
</dbReference>
<dbReference type="InterPro" id="IPR014721">
    <property type="entry name" value="Ribsml_uS5_D2-typ_fold_subgr"/>
</dbReference>
<sequence length="279" mass="30291">MNLKSRAKINLTLDVLYKRKDGYHEVKMIMQEIELSDNIVFKECNKIEVNCSHPFVPSGSSNLVYKAVELVKEATGVDAGISIEIEKKIPVAAGLGGGSSNAATTIIGLNKLWDLGLTDQEMENIASKLGADVPFFVKGGTQLATGIGEDLTKLTKAPKLWVVLAKPNLGISTKEVYQNLDANKILCHPKTDRMITAIEKKDIKEICTNVGNVLESVTLHRYSNVRILKSKMSEMGANSSLMSGSGPTVYGLCEGYDKAIQIAKGLGPLSEEIFVTKFV</sequence>
<keyword evidence="6 9" id="KW-0418">Kinase</keyword>
<dbReference type="EC" id="2.7.1.148" evidence="2 9"/>
<dbReference type="InterPro" id="IPR006204">
    <property type="entry name" value="GHMP_kinase_N_dom"/>
</dbReference>
<evidence type="ECO:0000256" key="9">
    <source>
        <dbReference type="HAMAP-Rule" id="MF_00061"/>
    </source>
</evidence>
<keyword evidence="9" id="KW-0414">Isoprene biosynthesis</keyword>
<dbReference type="SUPFAM" id="SSF55060">
    <property type="entry name" value="GHMP Kinase, C-terminal domain"/>
    <property type="match status" value="1"/>
</dbReference>
<dbReference type="GO" id="GO:0019288">
    <property type="term" value="P:isopentenyl diphosphate biosynthetic process, methylerythritol 4-phosphate pathway"/>
    <property type="evidence" value="ECO:0007669"/>
    <property type="project" value="UniProtKB-UniRule"/>
</dbReference>
<organism evidence="12">
    <name type="scientific">Proteinivorax tanatarense</name>
    <dbReference type="NCBI Taxonomy" id="1260629"/>
    <lineage>
        <taxon>Bacteria</taxon>
        <taxon>Bacillati</taxon>
        <taxon>Bacillota</taxon>
        <taxon>Clostridia</taxon>
        <taxon>Eubacteriales</taxon>
        <taxon>Proteinivoracaceae</taxon>
        <taxon>Proteinivorax</taxon>
    </lineage>
</organism>
<accession>A0AAU7VLN6</accession>
<dbReference type="GO" id="GO:0050515">
    <property type="term" value="F:4-(cytidine 5'-diphospho)-2-C-methyl-D-erythritol kinase activity"/>
    <property type="evidence" value="ECO:0007669"/>
    <property type="project" value="UniProtKB-UniRule"/>
</dbReference>
<dbReference type="NCBIfam" id="TIGR00154">
    <property type="entry name" value="ispE"/>
    <property type="match status" value="1"/>
</dbReference>
<evidence type="ECO:0000256" key="8">
    <source>
        <dbReference type="ARBA" id="ARBA00032554"/>
    </source>
</evidence>
<feature type="domain" description="GHMP kinase C-terminal" evidence="11">
    <location>
        <begin position="194"/>
        <end position="264"/>
    </location>
</feature>
<dbReference type="PANTHER" id="PTHR43527:SF2">
    <property type="entry name" value="4-DIPHOSPHOCYTIDYL-2-C-METHYL-D-ERYTHRITOL KINASE, CHLOROPLASTIC"/>
    <property type="match status" value="1"/>
</dbReference>
<keyword evidence="5 9" id="KW-0547">Nucleotide-binding</keyword>
<comment type="catalytic activity">
    <reaction evidence="9">
        <text>4-CDP-2-C-methyl-D-erythritol + ATP = 4-CDP-2-C-methyl-D-erythritol 2-phosphate + ADP + H(+)</text>
        <dbReference type="Rhea" id="RHEA:18437"/>
        <dbReference type="ChEBI" id="CHEBI:15378"/>
        <dbReference type="ChEBI" id="CHEBI:30616"/>
        <dbReference type="ChEBI" id="CHEBI:57823"/>
        <dbReference type="ChEBI" id="CHEBI:57919"/>
        <dbReference type="ChEBI" id="CHEBI:456216"/>
        <dbReference type="EC" id="2.7.1.148"/>
    </reaction>
</comment>
<dbReference type="InterPro" id="IPR036554">
    <property type="entry name" value="GHMP_kinase_C_sf"/>
</dbReference>
<dbReference type="PIRSF" id="PIRSF010376">
    <property type="entry name" value="IspE"/>
    <property type="match status" value="1"/>
</dbReference>
<proteinExistence type="inferred from homology"/>
<dbReference type="Pfam" id="PF08544">
    <property type="entry name" value="GHMP_kinases_C"/>
    <property type="match status" value="1"/>
</dbReference>
<evidence type="ECO:0000256" key="2">
    <source>
        <dbReference type="ARBA" id="ARBA00012052"/>
    </source>
</evidence>
<evidence type="ECO:0000256" key="6">
    <source>
        <dbReference type="ARBA" id="ARBA00022777"/>
    </source>
</evidence>
<name>A0AAU7VLN6_9FIRM</name>
<evidence type="ECO:0000259" key="11">
    <source>
        <dbReference type="Pfam" id="PF08544"/>
    </source>
</evidence>
<comment type="pathway">
    <text evidence="9">Isoprenoid biosynthesis; isopentenyl diphosphate biosynthesis via DXP pathway; isopentenyl diphosphate from 1-deoxy-D-xylulose 5-phosphate: step 3/6.</text>
</comment>
<comment type="similarity">
    <text evidence="1 9">Belongs to the GHMP kinase family. IspE subfamily.</text>
</comment>
<feature type="active site" evidence="9">
    <location>
        <position position="132"/>
    </location>
</feature>
<evidence type="ECO:0000256" key="3">
    <source>
        <dbReference type="ARBA" id="ARBA00017473"/>
    </source>
</evidence>
<dbReference type="Gene3D" id="3.30.230.10">
    <property type="match status" value="1"/>
</dbReference>
<reference evidence="12" key="1">
    <citation type="journal article" date="2013" name="Extremophiles">
        <title>Proteinivorax tanatarense gen. nov., sp. nov., an anaerobic, haloalkaliphilic, proteolytic bacterium isolated from a decaying algal bloom, and proposal of Proteinivoraceae fam. nov.</title>
        <authorList>
            <person name="Kevbrin V."/>
            <person name="Boltyanskaya Y."/>
            <person name="Zhilina T."/>
            <person name="Kolganova T."/>
            <person name="Lavrentjeva E."/>
            <person name="Kuznetsov B."/>
        </authorList>
    </citation>
    <scope>NUCLEOTIDE SEQUENCE</scope>
    <source>
        <strain evidence="12">Z-910T</strain>
    </source>
</reference>
<evidence type="ECO:0000313" key="12">
    <source>
        <dbReference type="EMBL" id="XBX74979.1"/>
    </source>
</evidence>
<dbReference type="PANTHER" id="PTHR43527">
    <property type="entry name" value="4-DIPHOSPHOCYTIDYL-2-C-METHYL-D-ERYTHRITOL KINASE, CHLOROPLASTIC"/>
    <property type="match status" value="1"/>
</dbReference>
<gene>
    <name evidence="9 12" type="primary">ispE</name>
    <name evidence="12" type="ORF">PRVXT_000067</name>
</gene>
<evidence type="ECO:0000256" key="7">
    <source>
        <dbReference type="ARBA" id="ARBA00022840"/>
    </source>
</evidence>
<keyword evidence="7 9" id="KW-0067">ATP-binding</keyword>